<feature type="domain" description="RagB/SusD" evidence="6">
    <location>
        <begin position="287"/>
        <end position="651"/>
    </location>
</feature>
<name>A0A5C7GGW1_9FLAO</name>
<proteinExistence type="inferred from homology"/>
<dbReference type="InterPro" id="IPR011990">
    <property type="entry name" value="TPR-like_helical_dom_sf"/>
</dbReference>
<dbReference type="Pfam" id="PF14322">
    <property type="entry name" value="SusD-like_3"/>
    <property type="match status" value="1"/>
</dbReference>
<reference evidence="8 9" key="1">
    <citation type="submission" date="2019-08" db="EMBL/GenBank/DDBJ databases">
        <title>Seonamhaeicola sediminis sp. nov., isolated from marine sediment.</title>
        <authorList>
            <person name="Cao W.R."/>
        </authorList>
    </citation>
    <scope>NUCLEOTIDE SEQUENCE [LARGE SCALE GENOMIC DNA]</scope>
    <source>
        <strain evidence="8 9">1505</strain>
    </source>
</reference>
<dbReference type="InterPro" id="IPR012944">
    <property type="entry name" value="SusD_RagB_dom"/>
</dbReference>
<gene>
    <name evidence="8" type="ORF">FUA22_13595</name>
</gene>
<comment type="similarity">
    <text evidence="2">Belongs to the SusD family.</text>
</comment>
<dbReference type="GO" id="GO:0009279">
    <property type="term" value="C:cell outer membrane"/>
    <property type="evidence" value="ECO:0007669"/>
    <property type="project" value="UniProtKB-SubCell"/>
</dbReference>
<keyword evidence="9" id="KW-1185">Reference proteome</keyword>
<evidence type="ECO:0000259" key="6">
    <source>
        <dbReference type="Pfam" id="PF07980"/>
    </source>
</evidence>
<evidence type="ECO:0000259" key="7">
    <source>
        <dbReference type="Pfam" id="PF14322"/>
    </source>
</evidence>
<keyword evidence="4" id="KW-0472">Membrane</keyword>
<dbReference type="EMBL" id="VRKQ01000012">
    <property type="protein sequence ID" value="TXG36116.1"/>
    <property type="molecule type" value="Genomic_DNA"/>
</dbReference>
<dbReference type="InterPro" id="IPR033985">
    <property type="entry name" value="SusD-like_N"/>
</dbReference>
<evidence type="ECO:0000256" key="1">
    <source>
        <dbReference type="ARBA" id="ARBA00004442"/>
    </source>
</evidence>
<evidence type="ECO:0000256" key="4">
    <source>
        <dbReference type="ARBA" id="ARBA00023136"/>
    </source>
</evidence>
<keyword evidence="3" id="KW-0732">Signal</keyword>
<dbReference type="OrthoDB" id="973538at2"/>
<evidence type="ECO:0000256" key="3">
    <source>
        <dbReference type="ARBA" id="ARBA00022729"/>
    </source>
</evidence>
<dbReference type="Gene3D" id="1.25.40.390">
    <property type="match status" value="1"/>
</dbReference>
<evidence type="ECO:0000256" key="5">
    <source>
        <dbReference type="ARBA" id="ARBA00023237"/>
    </source>
</evidence>
<keyword evidence="5" id="KW-0998">Cell outer membrane</keyword>
<dbReference type="Proteomes" id="UP000321080">
    <property type="component" value="Unassembled WGS sequence"/>
</dbReference>
<dbReference type="AlphaFoldDB" id="A0A5C7GGW1"/>
<comment type="caution">
    <text evidence="8">The sequence shown here is derived from an EMBL/GenBank/DDBJ whole genome shotgun (WGS) entry which is preliminary data.</text>
</comment>
<accession>A0A5C7GGW1</accession>
<comment type="subcellular location">
    <subcellularLocation>
        <location evidence="1">Cell outer membrane</location>
    </subcellularLocation>
</comment>
<sequence>MKMENIHIEFKKIVLTMKKTFLKGIIPLLVFACAFQACVDELDQVNPNALTLGTFWQSTADLNTGLNAVYAAMRDEDILGILWDYTRTDIAVPFSHRSNATGNPIHDQTFDLSTNQVQNKWDACFLGVFRANQVIDAYDRLSPSNDETADLILAQARALRGYFYYTLHHSYNNGSVPIFRSVPKDFDEFQLTFSSSDEVQAFYREDLQFGLDNLPGTYNAWQADVGGGNLGRITGGFCEALIGKSFVNDNDFASAEVYLRNVMDNYTYELQDDLANCLTGQAEFNNESIYEINYSYDANPLGLDEQNLAQRISHSLNDGNQVQLTSWLTQKYRNERPDPADPANLVNRNIYDSSGDLIGVHENVVRMYSWRMANSLSSVDDRDTPMYGVEMAEYGREQMAATHARQYPNFIKKFTGWTTNNGGVGELEGPEYDNRSDINIPIMRLAEVYLLYAECMIEKGDLSEALRYINRIRKRSHLILLGSSSDPSAEFAGSATYYNDIDLDLTNGEEAVTLTNLMEHLRFTEKPLELALEGDRTIDLRRWGVWKQQLEYIAQFQYDAWHFRNNRMGKNPTRWRCFAMPAGVIPSYDSFADSEFIPDYAFRVPTNLQINGNRRTNEPFLRDHLIGSQNFIEDVHSYLPIPQDEINANLNWDQ</sequence>
<evidence type="ECO:0000256" key="2">
    <source>
        <dbReference type="ARBA" id="ARBA00006275"/>
    </source>
</evidence>
<evidence type="ECO:0000313" key="8">
    <source>
        <dbReference type="EMBL" id="TXG36116.1"/>
    </source>
</evidence>
<evidence type="ECO:0000313" key="9">
    <source>
        <dbReference type="Proteomes" id="UP000321080"/>
    </source>
</evidence>
<dbReference type="Pfam" id="PF07980">
    <property type="entry name" value="SusD_RagB"/>
    <property type="match status" value="1"/>
</dbReference>
<dbReference type="SUPFAM" id="SSF48452">
    <property type="entry name" value="TPR-like"/>
    <property type="match status" value="1"/>
</dbReference>
<organism evidence="8 9">
    <name type="scientific">Seonamhaeicola maritimus</name>
    <dbReference type="NCBI Taxonomy" id="2591822"/>
    <lineage>
        <taxon>Bacteria</taxon>
        <taxon>Pseudomonadati</taxon>
        <taxon>Bacteroidota</taxon>
        <taxon>Flavobacteriia</taxon>
        <taxon>Flavobacteriales</taxon>
        <taxon>Flavobacteriaceae</taxon>
    </lineage>
</organism>
<protein>
    <submittedName>
        <fullName evidence="8">RagB/SusD family nutrient uptake outer membrane protein</fullName>
    </submittedName>
</protein>
<feature type="domain" description="SusD-like N-terminal" evidence="7">
    <location>
        <begin position="58"/>
        <end position="218"/>
    </location>
</feature>